<dbReference type="AlphaFoldDB" id="A0A4S8FC33"/>
<dbReference type="EMBL" id="STFG01000001">
    <property type="protein sequence ID" value="THU05198.1"/>
    <property type="molecule type" value="Genomic_DNA"/>
</dbReference>
<evidence type="ECO:0000313" key="2">
    <source>
        <dbReference type="Proteomes" id="UP000308917"/>
    </source>
</evidence>
<accession>A0A4S8FC33</accession>
<dbReference type="OrthoDB" id="9157609at2"/>
<dbReference type="RefSeq" id="WP_136571909.1">
    <property type="nucleotide sequence ID" value="NZ_STFG01000001.1"/>
</dbReference>
<name>A0A4S8FC33_9BURK</name>
<organism evidence="1 2">
    <name type="scientific">Lampropedia puyangensis</name>
    <dbReference type="NCBI Taxonomy" id="1330072"/>
    <lineage>
        <taxon>Bacteria</taxon>
        <taxon>Pseudomonadati</taxon>
        <taxon>Pseudomonadota</taxon>
        <taxon>Betaproteobacteria</taxon>
        <taxon>Burkholderiales</taxon>
        <taxon>Comamonadaceae</taxon>
        <taxon>Lampropedia</taxon>
    </lineage>
</organism>
<comment type="caution">
    <text evidence="1">The sequence shown here is derived from an EMBL/GenBank/DDBJ whole genome shotgun (WGS) entry which is preliminary data.</text>
</comment>
<keyword evidence="2" id="KW-1185">Reference proteome</keyword>
<sequence>MAEEIFQQVTNCSKQEARQWFKHIQKCPQVWLTQDALSIVAAIDLAFGDIPKPAHFTDHTHCPECADHDQNLRSHQRESIPRDALGCPGYDPITFCSPDGVAYYMPALVRYALAPSHFDDREWYGEQLLYFLGNDSNTVRHFNPQQKQALLAVVHFLQSSPDWVTTMSGSSHQVDLCMAEQALISTL</sequence>
<dbReference type="Pfam" id="PF20461">
    <property type="entry name" value="DUF6714"/>
    <property type="match status" value="1"/>
</dbReference>
<dbReference type="Proteomes" id="UP000308917">
    <property type="component" value="Unassembled WGS sequence"/>
</dbReference>
<gene>
    <name evidence="1" type="ORF">E9531_01180</name>
</gene>
<protein>
    <submittedName>
        <fullName evidence="1">Uncharacterized protein</fullName>
    </submittedName>
</protein>
<evidence type="ECO:0000313" key="1">
    <source>
        <dbReference type="EMBL" id="THU05198.1"/>
    </source>
</evidence>
<reference evidence="1 2" key="1">
    <citation type="journal article" date="2015" name="Antonie Van Leeuwenhoek">
        <title>Lampropedia puyangensis sp. nov., isolated from symptomatic bark of Populus ? euramericana canker and emended description of Lampropedia hyalina (Ehrenberg 1832) Lee et al. 2004.</title>
        <authorList>
            <person name="Li Y."/>
            <person name="Wang T."/>
            <person name="Piao C.G."/>
            <person name="Wang L.F."/>
            <person name="Tian G.Z."/>
            <person name="Zhu T.H."/>
            <person name="Guo M.W."/>
        </authorList>
    </citation>
    <scope>NUCLEOTIDE SEQUENCE [LARGE SCALE GENOMIC DNA]</scope>
    <source>
        <strain evidence="1 2">2-bin</strain>
    </source>
</reference>
<dbReference type="InterPro" id="IPR046560">
    <property type="entry name" value="DUF6714"/>
</dbReference>
<proteinExistence type="predicted"/>